<dbReference type="AlphaFoldDB" id="A0AAP0P3R8"/>
<dbReference type="Proteomes" id="UP001417504">
    <property type="component" value="Unassembled WGS sequence"/>
</dbReference>
<dbReference type="SMART" id="SM00361">
    <property type="entry name" value="RRM_1"/>
    <property type="match status" value="1"/>
</dbReference>
<dbReference type="InterPro" id="IPR000504">
    <property type="entry name" value="RRM_dom"/>
</dbReference>
<dbReference type="InterPro" id="IPR029123">
    <property type="entry name" value="RBM39_linker"/>
</dbReference>
<dbReference type="InterPro" id="IPR003954">
    <property type="entry name" value="RRM_euk-type"/>
</dbReference>
<dbReference type="Pfam" id="PF00076">
    <property type="entry name" value="RRM_1"/>
    <property type="match status" value="2"/>
</dbReference>
<dbReference type="SMART" id="SM00360">
    <property type="entry name" value="RRM"/>
    <property type="match status" value="3"/>
</dbReference>
<dbReference type="CDD" id="cd12285">
    <property type="entry name" value="RRM3_RBM39_like"/>
    <property type="match status" value="1"/>
</dbReference>
<feature type="compositionally biased region" description="Basic and acidic residues" evidence="5">
    <location>
        <begin position="8"/>
        <end position="48"/>
    </location>
</feature>
<dbReference type="CDD" id="cd12284">
    <property type="entry name" value="RRM2_RBM23_RBM39"/>
    <property type="match status" value="1"/>
</dbReference>
<feature type="compositionally biased region" description="Basic and acidic residues" evidence="5">
    <location>
        <begin position="55"/>
        <end position="101"/>
    </location>
</feature>
<name>A0AAP0P3R8_9MAGN</name>
<comment type="caution">
    <text evidence="7">The sequence shown here is derived from an EMBL/GenBank/DDBJ whole genome shotgun (WGS) entry which is preliminary data.</text>
</comment>
<dbReference type="InterPro" id="IPR012677">
    <property type="entry name" value="Nucleotide-bd_a/b_plait_sf"/>
</dbReference>
<dbReference type="GO" id="GO:0006397">
    <property type="term" value="P:mRNA processing"/>
    <property type="evidence" value="ECO:0007669"/>
    <property type="project" value="InterPro"/>
</dbReference>
<keyword evidence="3 4" id="KW-0694">RNA-binding</keyword>
<evidence type="ECO:0000256" key="1">
    <source>
        <dbReference type="ARBA" id="ARBA00022553"/>
    </source>
</evidence>
<dbReference type="InterPro" id="IPR035979">
    <property type="entry name" value="RBD_domain_sf"/>
</dbReference>
<protein>
    <recommendedName>
        <fullName evidence="6">RRM domain-containing protein</fullName>
    </recommendedName>
</protein>
<evidence type="ECO:0000256" key="4">
    <source>
        <dbReference type="PROSITE-ProRule" id="PRU00176"/>
    </source>
</evidence>
<dbReference type="NCBIfam" id="TIGR01622">
    <property type="entry name" value="SF-CC1"/>
    <property type="match status" value="1"/>
</dbReference>
<organism evidence="7 8">
    <name type="scientific">Stephania japonica</name>
    <dbReference type="NCBI Taxonomy" id="461633"/>
    <lineage>
        <taxon>Eukaryota</taxon>
        <taxon>Viridiplantae</taxon>
        <taxon>Streptophyta</taxon>
        <taxon>Embryophyta</taxon>
        <taxon>Tracheophyta</taxon>
        <taxon>Spermatophyta</taxon>
        <taxon>Magnoliopsida</taxon>
        <taxon>Ranunculales</taxon>
        <taxon>Menispermaceae</taxon>
        <taxon>Menispermoideae</taxon>
        <taxon>Cissampelideae</taxon>
        <taxon>Stephania</taxon>
    </lineage>
</organism>
<evidence type="ECO:0000256" key="3">
    <source>
        <dbReference type="ARBA" id="ARBA00022884"/>
    </source>
</evidence>
<keyword evidence="1" id="KW-0597">Phosphoprotein</keyword>
<dbReference type="Pfam" id="PF15519">
    <property type="entry name" value="RBM39linker"/>
    <property type="match status" value="1"/>
</dbReference>
<dbReference type="EMBL" id="JBBNAE010000004">
    <property type="protein sequence ID" value="KAK9129398.1"/>
    <property type="molecule type" value="Genomic_DNA"/>
</dbReference>
<dbReference type="Gene3D" id="3.30.70.330">
    <property type="match status" value="3"/>
</dbReference>
<reference evidence="7 8" key="1">
    <citation type="submission" date="2024-01" db="EMBL/GenBank/DDBJ databases">
        <title>Genome assemblies of Stephania.</title>
        <authorList>
            <person name="Yang L."/>
        </authorList>
    </citation>
    <scope>NUCLEOTIDE SEQUENCE [LARGE SCALE GENOMIC DNA]</scope>
    <source>
        <strain evidence="7">QJT</strain>
        <tissue evidence="7">Leaf</tissue>
    </source>
</reference>
<accession>A0AAP0P3R8</accession>
<gene>
    <name evidence="7" type="ORF">Sjap_009885</name>
</gene>
<dbReference type="SUPFAM" id="SSF54928">
    <property type="entry name" value="RNA-binding domain, RBD"/>
    <property type="match status" value="2"/>
</dbReference>
<evidence type="ECO:0000259" key="6">
    <source>
        <dbReference type="PROSITE" id="PS50102"/>
    </source>
</evidence>
<feature type="domain" description="RRM" evidence="6">
    <location>
        <begin position="586"/>
        <end position="669"/>
    </location>
</feature>
<feature type="domain" description="RRM" evidence="6">
    <location>
        <begin position="395"/>
        <end position="473"/>
    </location>
</feature>
<dbReference type="FunFam" id="3.30.70.330:FF:000276">
    <property type="entry name" value="Splicing factor, CC1-like protein"/>
    <property type="match status" value="1"/>
</dbReference>
<evidence type="ECO:0000313" key="7">
    <source>
        <dbReference type="EMBL" id="KAK9129398.1"/>
    </source>
</evidence>
<proteinExistence type="predicted"/>
<keyword evidence="2" id="KW-0677">Repeat</keyword>
<feature type="compositionally biased region" description="Basic and acidic residues" evidence="5">
    <location>
        <begin position="109"/>
        <end position="205"/>
    </location>
</feature>
<dbReference type="GO" id="GO:0003723">
    <property type="term" value="F:RNA binding"/>
    <property type="evidence" value="ECO:0007669"/>
    <property type="project" value="UniProtKB-UniRule"/>
</dbReference>
<feature type="region of interest" description="Disordered" evidence="5">
    <location>
        <begin position="1"/>
        <end position="205"/>
    </location>
</feature>
<evidence type="ECO:0000313" key="8">
    <source>
        <dbReference type="Proteomes" id="UP001417504"/>
    </source>
</evidence>
<dbReference type="FunFam" id="3.30.70.330:FF:000601">
    <property type="entry name" value="CC1-like, splicing factor"/>
    <property type="match status" value="1"/>
</dbReference>
<dbReference type="GO" id="GO:0005634">
    <property type="term" value="C:nucleus"/>
    <property type="evidence" value="ECO:0007669"/>
    <property type="project" value="InterPro"/>
</dbReference>
<sequence>MEFDEYDYLEKTVENSEPSREKEAAENGGDEAVKSGEKERRSSRRRSDENDEDLDSRAKRARSEDDGRERERHRDRDRDRDRDRERRGSSRRDGEGSERDRGRRRSSRERRDRDKEREERNGRERERGRDKERDHDRDGQRERSREKSKDKDRDRDREREGRERDREIEREKERERERSRRSRSHSERRPSDHLDRDVERASREKSRDREFRERERFWELADALEQSPDGQSGYHARLRNSASELRVGSSGLCFTEALPSDAITIFNLLQLHARRPREKKDGEPEADPERDQRTVFAYQISLKADERDVYEFFSRAGKTFMPSDDDQEMSFFNVLQYIEFYDAMSVPMAIALSGQPLLGQPVMVKPSEAEKNLVQSNTTVIGPGGSIGPYSGGARRLYVGNLHFNITEDQLRQVFEPFGSVELVQLPLDPDTGHCKGFGFVQFARLEDARAAQSLNGQLDIAGRVIKVSAVCDQVGMQDVGVNAGDFDDDEGGGLSLNARSRAILMQKLDRSGTASSIAGSLGSPVVTGSGVTLPAPLLGPASTTTPLISSLGQLAIPAVTGLPGSTIPIPAMTVPTIDSIGVPSECLLLRNMFDPNSEIEPDFDLDIKEDVQEECSKFGTLKHIYVDKNTAGFVYLRFGSTESAMKAQRALHGRWFAGKMITAAYIVPHEYEVKFPESQ</sequence>
<dbReference type="InterPro" id="IPR006509">
    <property type="entry name" value="RBM39_SF"/>
</dbReference>
<dbReference type="PANTHER" id="PTHR48036">
    <property type="entry name" value="SPLICING FACTOR (PAD-1), PUTATIVE (AFU_ORTHOLOGUE AFUA_1G15810)-RELATED"/>
    <property type="match status" value="1"/>
</dbReference>
<evidence type="ECO:0000256" key="5">
    <source>
        <dbReference type="SAM" id="MobiDB-lite"/>
    </source>
</evidence>
<dbReference type="PROSITE" id="PS50102">
    <property type="entry name" value="RRM"/>
    <property type="match status" value="2"/>
</dbReference>
<evidence type="ECO:0000256" key="2">
    <source>
        <dbReference type="ARBA" id="ARBA00022737"/>
    </source>
</evidence>
<keyword evidence="8" id="KW-1185">Reference proteome</keyword>